<feature type="region of interest" description="Disordered" evidence="1">
    <location>
        <begin position="1"/>
        <end position="235"/>
    </location>
</feature>
<feature type="compositionally biased region" description="Basic and acidic residues" evidence="1">
    <location>
        <begin position="192"/>
        <end position="204"/>
    </location>
</feature>
<reference evidence="2" key="1">
    <citation type="submission" date="2021-03" db="EMBL/GenBank/DDBJ databases">
        <title>Comparative genomics and phylogenomic investigation of the class Geoglossomycetes provide insights into ecological specialization and systematics.</title>
        <authorList>
            <person name="Melie T."/>
            <person name="Pirro S."/>
            <person name="Miller A.N."/>
            <person name="Quandt A."/>
        </authorList>
    </citation>
    <scope>NUCLEOTIDE SEQUENCE</scope>
    <source>
        <strain evidence="2">CAQ_001_2017</strain>
    </source>
</reference>
<gene>
    <name evidence="2" type="ORF">GP486_007910</name>
</gene>
<feature type="compositionally biased region" description="Basic and acidic residues" evidence="1">
    <location>
        <begin position="121"/>
        <end position="163"/>
    </location>
</feature>
<accession>A0A9P8IEY8</accession>
<name>A0A9P8IEY8_9PEZI</name>
<evidence type="ECO:0000256" key="1">
    <source>
        <dbReference type="SAM" id="MobiDB-lite"/>
    </source>
</evidence>
<feature type="compositionally biased region" description="Low complexity" evidence="1">
    <location>
        <begin position="214"/>
        <end position="225"/>
    </location>
</feature>
<dbReference type="Proteomes" id="UP000750711">
    <property type="component" value="Unassembled WGS sequence"/>
</dbReference>
<evidence type="ECO:0000313" key="3">
    <source>
        <dbReference type="Proteomes" id="UP000750711"/>
    </source>
</evidence>
<feature type="compositionally biased region" description="Low complexity" evidence="1">
    <location>
        <begin position="28"/>
        <end position="42"/>
    </location>
</feature>
<dbReference type="AlphaFoldDB" id="A0A9P8IEY8"/>
<keyword evidence="3" id="KW-1185">Reference proteome</keyword>
<dbReference type="EMBL" id="JAGHQM010002552">
    <property type="protein sequence ID" value="KAH0548547.1"/>
    <property type="molecule type" value="Genomic_DNA"/>
</dbReference>
<organism evidence="2 3">
    <name type="scientific">Trichoglossum hirsutum</name>
    <dbReference type="NCBI Taxonomy" id="265104"/>
    <lineage>
        <taxon>Eukaryota</taxon>
        <taxon>Fungi</taxon>
        <taxon>Dikarya</taxon>
        <taxon>Ascomycota</taxon>
        <taxon>Pezizomycotina</taxon>
        <taxon>Geoglossomycetes</taxon>
        <taxon>Geoglossales</taxon>
        <taxon>Geoglossaceae</taxon>
        <taxon>Trichoglossum</taxon>
    </lineage>
</organism>
<comment type="caution">
    <text evidence="2">The sequence shown here is derived from an EMBL/GenBank/DDBJ whole genome shotgun (WGS) entry which is preliminary data.</text>
</comment>
<protein>
    <submittedName>
        <fullName evidence="2">Uncharacterized protein</fullName>
    </submittedName>
</protein>
<sequence length="257" mass="27367">MSSDTDTPLPKFSRYRSVRKTDASDSGPAAPQQPTPQATAAPSKNESISRSMSRYRRARPVNTPAHKLPSVPPVPSASQPAPLEDPFKTPPRSRARAQTPSDAGGEEESPLAFSHAAQRSGEQRGRGDSEAVAVRSREEGLGRSRTRREAEQTRQPQERRPGGGDRQTSRSNGQAAVSGPHSSGDPALLAKQDSRTGDFKSVSRKDHRAPPPSSGSGSSRDGPAATQFGGRLMASDMDAPVSAVNAGERVRWRSCPL</sequence>
<evidence type="ECO:0000313" key="2">
    <source>
        <dbReference type="EMBL" id="KAH0548547.1"/>
    </source>
</evidence>
<proteinExistence type="predicted"/>